<dbReference type="EMBL" id="FOMR01000006">
    <property type="protein sequence ID" value="SFD96793.1"/>
    <property type="molecule type" value="Genomic_DNA"/>
</dbReference>
<keyword evidence="9" id="KW-0966">Cell projection</keyword>
<keyword evidence="9" id="KW-0969">Cilium</keyword>
<dbReference type="RefSeq" id="WP_090084984.1">
    <property type="nucleotide sequence ID" value="NZ_FOMR01000006.1"/>
</dbReference>
<evidence type="ECO:0000256" key="6">
    <source>
        <dbReference type="ARBA" id="ARBA00093785"/>
    </source>
</evidence>
<gene>
    <name evidence="9" type="ORF">SAMN05216238_106202</name>
</gene>
<keyword evidence="8" id="KW-0175">Coiled coil</keyword>
<keyword evidence="3" id="KW-1005">Bacterial flagellum biogenesis</keyword>
<evidence type="ECO:0000256" key="1">
    <source>
        <dbReference type="ARBA" id="ARBA00004514"/>
    </source>
</evidence>
<dbReference type="Proteomes" id="UP000199474">
    <property type="component" value="Unassembled WGS sequence"/>
</dbReference>
<evidence type="ECO:0000256" key="5">
    <source>
        <dbReference type="ARBA" id="ARBA00093765"/>
    </source>
</evidence>
<keyword evidence="9" id="KW-0282">Flagellum</keyword>
<keyword evidence="10" id="KW-1185">Reference proteome</keyword>
<evidence type="ECO:0000256" key="2">
    <source>
        <dbReference type="ARBA" id="ARBA00022490"/>
    </source>
</evidence>
<feature type="coiled-coil region" evidence="8">
    <location>
        <begin position="71"/>
        <end position="98"/>
    </location>
</feature>
<accession>A0A1I1WTM3</accession>
<sequence>MNRMKSLWDVTKKLETALDREVNGKNREKVLQEVNGLLEAREELLSEIGPPFTEIEMRTGSEIVRLNNALQVKLNTLFDELKTEMKQAKKQKKSHRSYLNPYENVKVADGMFLDSKN</sequence>
<reference evidence="10" key="1">
    <citation type="submission" date="2016-10" db="EMBL/GenBank/DDBJ databases">
        <authorList>
            <person name="Varghese N."/>
            <person name="Submissions S."/>
        </authorList>
    </citation>
    <scope>NUCLEOTIDE SEQUENCE [LARGE SCALE GENOMIC DNA]</scope>
    <source>
        <strain evidence="10">DSM 22530</strain>
    </source>
</reference>
<dbReference type="InterPro" id="IPR008622">
    <property type="entry name" value="FliT"/>
</dbReference>
<keyword evidence="4" id="KW-0143">Chaperone</keyword>
<dbReference type="OrthoDB" id="2353131at2"/>
<evidence type="ECO:0000313" key="10">
    <source>
        <dbReference type="Proteomes" id="UP000199474"/>
    </source>
</evidence>
<protein>
    <recommendedName>
        <fullName evidence="7">Flagellar protein FliT</fullName>
    </recommendedName>
</protein>
<evidence type="ECO:0000313" key="9">
    <source>
        <dbReference type="EMBL" id="SFD96793.1"/>
    </source>
</evidence>
<comment type="similarity">
    <text evidence="6">Belongs to the bacillales FliT family.</text>
</comment>
<evidence type="ECO:0000256" key="3">
    <source>
        <dbReference type="ARBA" id="ARBA00022795"/>
    </source>
</evidence>
<dbReference type="Pfam" id="PF05400">
    <property type="entry name" value="FliT"/>
    <property type="match status" value="1"/>
</dbReference>
<keyword evidence="2" id="KW-0963">Cytoplasm</keyword>
<evidence type="ECO:0000256" key="7">
    <source>
        <dbReference type="ARBA" id="ARBA00093797"/>
    </source>
</evidence>
<comment type="function">
    <text evidence="5">May act as an export chaperone for the filament capping protein FliD.</text>
</comment>
<evidence type="ECO:0000256" key="4">
    <source>
        <dbReference type="ARBA" id="ARBA00023186"/>
    </source>
</evidence>
<name>A0A1I1WTM3_9BACI</name>
<organism evidence="9 10">
    <name type="scientific">Lentibacillus persicus</name>
    <dbReference type="NCBI Taxonomy" id="640948"/>
    <lineage>
        <taxon>Bacteria</taxon>
        <taxon>Bacillati</taxon>
        <taxon>Bacillota</taxon>
        <taxon>Bacilli</taxon>
        <taxon>Bacillales</taxon>
        <taxon>Bacillaceae</taxon>
        <taxon>Lentibacillus</taxon>
    </lineage>
</organism>
<evidence type="ECO:0000256" key="8">
    <source>
        <dbReference type="SAM" id="Coils"/>
    </source>
</evidence>
<proteinExistence type="inferred from homology"/>
<dbReference type="STRING" id="640948.SAMN05216238_106202"/>
<dbReference type="AlphaFoldDB" id="A0A1I1WTM3"/>
<comment type="subcellular location">
    <subcellularLocation>
        <location evidence="1">Cytoplasm</location>
        <location evidence="1">Cytosol</location>
    </subcellularLocation>
</comment>